<proteinExistence type="inferred from homology"/>
<dbReference type="FunCoup" id="A0A6P8HLC0">
    <property type="interactions" value="1035"/>
</dbReference>
<reference evidence="14" key="1">
    <citation type="submission" date="2025-08" db="UniProtKB">
        <authorList>
            <consortium name="RefSeq"/>
        </authorList>
    </citation>
    <scope>IDENTIFICATION</scope>
    <source>
        <tissue evidence="14">Tentacle</tissue>
    </source>
</reference>
<dbReference type="PANTHER" id="PTHR12390">
    <property type="entry name" value="UROPORPHYRINOGEN III SYNTHASE"/>
    <property type="match status" value="1"/>
</dbReference>
<evidence type="ECO:0000256" key="9">
    <source>
        <dbReference type="ARBA" id="ARBA00040167"/>
    </source>
</evidence>
<keyword evidence="6" id="KW-0627">Porphyrin biosynthesis</keyword>
<keyword evidence="4" id="KW-0350">Heme biosynthesis</keyword>
<evidence type="ECO:0000256" key="11">
    <source>
        <dbReference type="ARBA" id="ARBA00060039"/>
    </source>
</evidence>
<dbReference type="AlphaFoldDB" id="A0A6P8HLC0"/>
<keyword evidence="13" id="KW-1185">Reference proteome</keyword>
<dbReference type="GeneID" id="116292501"/>
<dbReference type="CDD" id="cd06578">
    <property type="entry name" value="HemD"/>
    <property type="match status" value="1"/>
</dbReference>
<gene>
    <name evidence="14" type="primary">LOC116292501</name>
</gene>
<comment type="catalytic activity">
    <reaction evidence="10">
        <text>hydroxymethylbilane = uroporphyrinogen III + H2O</text>
        <dbReference type="Rhea" id="RHEA:18965"/>
        <dbReference type="ChEBI" id="CHEBI:15377"/>
        <dbReference type="ChEBI" id="CHEBI:57308"/>
        <dbReference type="ChEBI" id="CHEBI:57845"/>
        <dbReference type="EC" id="4.2.1.75"/>
    </reaction>
</comment>
<comment type="similarity">
    <text evidence="2">Belongs to the uroporphyrinogen-III synthase family.</text>
</comment>
<dbReference type="GO" id="GO:0006780">
    <property type="term" value="P:uroporphyrinogen III biosynthetic process"/>
    <property type="evidence" value="ECO:0007669"/>
    <property type="project" value="InterPro"/>
</dbReference>
<dbReference type="Gene3D" id="3.40.50.10090">
    <property type="match status" value="2"/>
</dbReference>
<evidence type="ECO:0000256" key="8">
    <source>
        <dbReference type="ARBA" id="ARBA00032649"/>
    </source>
</evidence>
<name>A0A6P8HLC0_ACTTE</name>
<comment type="pathway">
    <text evidence="1">Porphyrin-containing compound metabolism; protoporphyrin-IX biosynthesis; coproporphyrinogen-III from 5-aminolevulinate: step 3/4.</text>
</comment>
<dbReference type="GO" id="GO:0005829">
    <property type="term" value="C:cytosol"/>
    <property type="evidence" value="ECO:0007669"/>
    <property type="project" value="TreeGrafter"/>
</dbReference>
<evidence type="ECO:0000259" key="12">
    <source>
        <dbReference type="Pfam" id="PF02602"/>
    </source>
</evidence>
<dbReference type="InterPro" id="IPR036108">
    <property type="entry name" value="4pyrrol_syn_uPrphyn_synt_sf"/>
</dbReference>
<dbReference type="SUPFAM" id="SSF69618">
    <property type="entry name" value="HemD-like"/>
    <property type="match status" value="1"/>
</dbReference>
<evidence type="ECO:0000256" key="6">
    <source>
        <dbReference type="ARBA" id="ARBA00023244"/>
    </source>
</evidence>
<accession>A0A6P8HLC0</accession>
<evidence type="ECO:0000313" key="14">
    <source>
        <dbReference type="RefSeq" id="XP_031555733.1"/>
    </source>
</evidence>
<evidence type="ECO:0000256" key="7">
    <source>
        <dbReference type="ARBA" id="ARBA00031702"/>
    </source>
</evidence>
<feature type="domain" description="Tetrapyrrole biosynthesis uroporphyrinogen III synthase" evidence="12">
    <location>
        <begin position="19"/>
        <end position="254"/>
    </location>
</feature>
<dbReference type="GO" id="GO:0006785">
    <property type="term" value="P:heme B biosynthetic process"/>
    <property type="evidence" value="ECO:0007669"/>
    <property type="project" value="UniProtKB-ARBA"/>
</dbReference>
<dbReference type="FunFam" id="3.40.50.10090:FF:000003">
    <property type="entry name" value="uroporphyrinogen-III synthase"/>
    <property type="match status" value="1"/>
</dbReference>
<organism evidence="13 14">
    <name type="scientific">Actinia tenebrosa</name>
    <name type="common">Australian red waratah sea anemone</name>
    <dbReference type="NCBI Taxonomy" id="6105"/>
    <lineage>
        <taxon>Eukaryota</taxon>
        <taxon>Metazoa</taxon>
        <taxon>Cnidaria</taxon>
        <taxon>Anthozoa</taxon>
        <taxon>Hexacorallia</taxon>
        <taxon>Actiniaria</taxon>
        <taxon>Actiniidae</taxon>
        <taxon>Actinia</taxon>
    </lineage>
</organism>
<dbReference type="GO" id="GO:0006782">
    <property type="term" value="P:protoporphyrinogen IX biosynthetic process"/>
    <property type="evidence" value="ECO:0007669"/>
    <property type="project" value="UniProtKB-UniPathway"/>
</dbReference>
<evidence type="ECO:0000256" key="2">
    <source>
        <dbReference type="ARBA" id="ARBA00008133"/>
    </source>
</evidence>
<dbReference type="InterPro" id="IPR039793">
    <property type="entry name" value="UROS/Hem4"/>
</dbReference>
<dbReference type="InParanoid" id="A0A6P8HLC0"/>
<evidence type="ECO:0000256" key="10">
    <source>
        <dbReference type="ARBA" id="ARBA00048617"/>
    </source>
</evidence>
<keyword evidence="5" id="KW-0456">Lyase</keyword>
<evidence type="ECO:0000256" key="4">
    <source>
        <dbReference type="ARBA" id="ARBA00023133"/>
    </source>
</evidence>
<dbReference type="OrthoDB" id="5595751at2759"/>
<dbReference type="PANTHER" id="PTHR12390:SF0">
    <property type="entry name" value="UROPORPHYRINOGEN-III SYNTHASE"/>
    <property type="match status" value="1"/>
</dbReference>
<comment type="function">
    <text evidence="11">Catalyzes cyclization of the linear tetrapyrrole, hydroxymethylbilane, to the macrocyclic uroporphyrinogen III, the branch point for the various sub-pathways leading to the wide diversity of porphyrins. Porphyrins act as cofactors for a multitude of enzymes that perform a variety of processes within the cell such as methionine synthesis (vitamin B12) or oxygen transport (heme).</text>
</comment>
<dbReference type="RefSeq" id="XP_031555733.1">
    <property type="nucleotide sequence ID" value="XM_031699873.1"/>
</dbReference>
<dbReference type="Pfam" id="PF02602">
    <property type="entry name" value="HEM4"/>
    <property type="match status" value="1"/>
</dbReference>
<dbReference type="GO" id="GO:0004852">
    <property type="term" value="F:uroporphyrinogen-III synthase activity"/>
    <property type="evidence" value="ECO:0007669"/>
    <property type="project" value="UniProtKB-EC"/>
</dbReference>
<dbReference type="UniPathway" id="UPA00251">
    <property type="reaction ID" value="UER00320"/>
</dbReference>
<sequence>MAAVCVVLLRAPSASEKDKYHRELMSKGYVPYSIPVLSFEFENLDRLAETLHQPQSHGGMIITSPRSVEAIELSISKYIPKEKWLEVLQKQWQDLHLFAIGDATSTAMKNKLGLQSCGYQSGSAEKLVPIIKQVITAGNQPLLFPCGNLRRETIPQEMKNAGIKLTSVEVYKTIPNPEIQSALQEHIKTKGLPDVIVFFSPSGLEFTIDFIKDIMGDLSTIKLVAIGNTTSQALHNKGLSVAGVAEKPNPESLCQCIQKCCPTSG</sequence>
<dbReference type="EC" id="4.2.1.75" evidence="3"/>
<evidence type="ECO:0000256" key="3">
    <source>
        <dbReference type="ARBA" id="ARBA00013109"/>
    </source>
</evidence>
<dbReference type="InterPro" id="IPR003754">
    <property type="entry name" value="4pyrrol_synth_uPrphyn_synth"/>
</dbReference>
<dbReference type="KEGG" id="aten:116292501"/>
<evidence type="ECO:0000256" key="5">
    <source>
        <dbReference type="ARBA" id="ARBA00023239"/>
    </source>
</evidence>
<dbReference type="Proteomes" id="UP000515163">
    <property type="component" value="Unplaced"/>
</dbReference>
<evidence type="ECO:0000256" key="1">
    <source>
        <dbReference type="ARBA" id="ARBA00004772"/>
    </source>
</evidence>
<protein>
    <recommendedName>
        <fullName evidence="9">Uroporphyrinogen-III synthase</fullName>
        <ecNumber evidence="3">4.2.1.75</ecNumber>
    </recommendedName>
    <alternativeName>
        <fullName evidence="8">Hydroxymethylbilane hydrolyase [cyclizing]</fullName>
    </alternativeName>
    <alternativeName>
        <fullName evidence="7">Uroporphyrinogen-III cosynthase</fullName>
    </alternativeName>
</protein>
<evidence type="ECO:0000313" key="13">
    <source>
        <dbReference type="Proteomes" id="UP000515163"/>
    </source>
</evidence>